<sequence>MFSSLETKQYEKTANRDISASWEMREVKMRRKWGMPSSAHRLMKADGPVFGRVVLTSGKLLQGEYDNTRANNMEPTELNVSGYLSTDPGLNAQHDVTSL</sequence>
<dbReference type="Proteomes" id="UP001590951">
    <property type="component" value="Unassembled WGS sequence"/>
</dbReference>
<gene>
    <name evidence="1" type="ORF">ABVK25_002610</name>
</gene>
<reference evidence="1 2" key="1">
    <citation type="submission" date="2024-09" db="EMBL/GenBank/DDBJ databases">
        <title>Rethinking Asexuality: The Enigmatic Case of Functional Sexual Genes in Lepraria (Stereocaulaceae).</title>
        <authorList>
            <person name="Doellman M."/>
            <person name="Sun Y."/>
            <person name="Barcenas-Pena A."/>
            <person name="Lumbsch H.T."/>
            <person name="Grewe F."/>
        </authorList>
    </citation>
    <scope>NUCLEOTIDE SEQUENCE [LARGE SCALE GENOMIC DNA]</scope>
    <source>
        <strain evidence="1 2">Grewe 0041</strain>
    </source>
</reference>
<protein>
    <submittedName>
        <fullName evidence="1">Uncharacterized protein</fullName>
    </submittedName>
</protein>
<accession>A0ABR4BIK7</accession>
<keyword evidence="2" id="KW-1185">Reference proteome</keyword>
<evidence type="ECO:0000313" key="2">
    <source>
        <dbReference type="Proteomes" id="UP001590951"/>
    </source>
</evidence>
<proteinExistence type="predicted"/>
<name>A0ABR4BIK7_9LECA</name>
<organism evidence="1 2">
    <name type="scientific">Lepraria finkii</name>
    <dbReference type="NCBI Taxonomy" id="1340010"/>
    <lineage>
        <taxon>Eukaryota</taxon>
        <taxon>Fungi</taxon>
        <taxon>Dikarya</taxon>
        <taxon>Ascomycota</taxon>
        <taxon>Pezizomycotina</taxon>
        <taxon>Lecanoromycetes</taxon>
        <taxon>OSLEUM clade</taxon>
        <taxon>Lecanoromycetidae</taxon>
        <taxon>Lecanorales</taxon>
        <taxon>Lecanorineae</taxon>
        <taxon>Stereocaulaceae</taxon>
        <taxon>Lepraria</taxon>
    </lineage>
</organism>
<comment type="caution">
    <text evidence="1">The sequence shown here is derived from an EMBL/GenBank/DDBJ whole genome shotgun (WGS) entry which is preliminary data.</text>
</comment>
<evidence type="ECO:0000313" key="1">
    <source>
        <dbReference type="EMBL" id="KAL2056871.1"/>
    </source>
</evidence>
<dbReference type="EMBL" id="JBHFEH010000006">
    <property type="protein sequence ID" value="KAL2056871.1"/>
    <property type="molecule type" value="Genomic_DNA"/>
</dbReference>